<evidence type="ECO:0000256" key="1">
    <source>
        <dbReference type="SAM" id="Phobius"/>
    </source>
</evidence>
<keyword evidence="1" id="KW-1133">Transmembrane helix</keyword>
<dbReference type="EMBL" id="MN739236">
    <property type="protein sequence ID" value="QHS94971.1"/>
    <property type="molecule type" value="Genomic_DNA"/>
</dbReference>
<evidence type="ECO:0000313" key="2">
    <source>
        <dbReference type="EMBL" id="QHS94971.1"/>
    </source>
</evidence>
<accession>A0A6C0BT61</accession>
<organism evidence="2">
    <name type="scientific">viral metagenome</name>
    <dbReference type="NCBI Taxonomy" id="1070528"/>
    <lineage>
        <taxon>unclassified sequences</taxon>
        <taxon>metagenomes</taxon>
        <taxon>organismal metagenomes</taxon>
    </lineage>
</organism>
<dbReference type="AlphaFoldDB" id="A0A6C0BT61"/>
<reference evidence="2" key="1">
    <citation type="journal article" date="2020" name="Nature">
        <title>Giant virus diversity and host interactions through global metagenomics.</title>
        <authorList>
            <person name="Schulz F."/>
            <person name="Roux S."/>
            <person name="Paez-Espino D."/>
            <person name="Jungbluth S."/>
            <person name="Walsh D.A."/>
            <person name="Denef V.J."/>
            <person name="McMahon K.D."/>
            <person name="Konstantinidis K.T."/>
            <person name="Eloe-Fadrosh E.A."/>
            <person name="Kyrpides N.C."/>
            <person name="Woyke T."/>
        </authorList>
    </citation>
    <scope>NUCLEOTIDE SEQUENCE</scope>
    <source>
        <strain evidence="2">GVMAG-M-3300018428-16</strain>
    </source>
</reference>
<keyword evidence="1" id="KW-0812">Transmembrane</keyword>
<name>A0A6C0BT61_9ZZZZ</name>
<feature type="transmembrane region" description="Helical" evidence="1">
    <location>
        <begin position="7"/>
        <end position="27"/>
    </location>
</feature>
<keyword evidence="1" id="KW-0472">Membrane</keyword>
<proteinExistence type="predicted"/>
<protein>
    <submittedName>
        <fullName evidence="2">Uncharacterized protein</fullName>
    </submittedName>
</protein>
<sequence length="78" mass="9149">MYMLFDYIIFKYFVISLAIGLFFVYVVDTPKRVVFITPNVDNLDKVTYKDSSDKCFKYMASEVKCPSNSKKIEPLELQ</sequence>